<dbReference type="SUPFAM" id="SSF52172">
    <property type="entry name" value="CheY-like"/>
    <property type="match status" value="1"/>
</dbReference>
<keyword evidence="7" id="KW-1185">Reference proteome</keyword>
<dbReference type="GO" id="GO:0000156">
    <property type="term" value="F:phosphorelay response regulator activity"/>
    <property type="evidence" value="ECO:0007669"/>
    <property type="project" value="TreeGrafter"/>
</dbReference>
<dbReference type="Gene3D" id="3.40.50.2300">
    <property type="match status" value="1"/>
</dbReference>
<dbReference type="InterPro" id="IPR039420">
    <property type="entry name" value="WalR-like"/>
</dbReference>
<evidence type="ECO:0000256" key="2">
    <source>
        <dbReference type="PROSITE-ProRule" id="PRU00169"/>
    </source>
</evidence>
<dbReference type="InterPro" id="IPR011006">
    <property type="entry name" value="CheY-like_superfamily"/>
</dbReference>
<dbReference type="GO" id="GO:0005829">
    <property type="term" value="C:cytosol"/>
    <property type="evidence" value="ECO:0007669"/>
    <property type="project" value="TreeGrafter"/>
</dbReference>
<dbReference type="Pfam" id="PF00072">
    <property type="entry name" value="Response_reg"/>
    <property type="match status" value="1"/>
</dbReference>
<gene>
    <name evidence="6" type="ORF">CHH28_12885</name>
</gene>
<dbReference type="Pfam" id="PF00486">
    <property type="entry name" value="Trans_reg_C"/>
    <property type="match status" value="1"/>
</dbReference>
<dbReference type="RefSeq" id="WP_094060691.1">
    <property type="nucleotide sequence ID" value="NZ_CP022530.1"/>
</dbReference>
<dbReference type="PROSITE" id="PS51755">
    <property type="entry name" value="OMPR_PHOB"/>
    <property type="match status" value="1"/>
</dbReference>
<protein>
    <submittedName>
        <fullName evidence="6">DNA-binding response regulator</fullName>
    </submittedName>
</protein>
<dbReference type="PANTHER" id="PTHR48111">
    <property type="entry name" value="REGULATOR OF RPOS"/>
    <property type="match status" value="1"/>
</dbReference>
<evidence type="ECO:0000313" key="7">
    <source>
        <dbReference type="Proteomes" id="UP000202440"/>
    </source>
</evidence>
<reference evidence="6 7" key="1">
    <citation type="submission" date="2017-07" db="EMBL/GenBank/DDBJ databases">
        <title>Annotated genome sequence of Bacterioplanes sanyensis isolated from Red Sea.</title>
        <authorList>
            <person name="Rehman Z.U."/>
        </authorList>
    </citation>
    <scope>NUCLEOTIDE SEQUENCE [LARGE SCALE GENOMIC DNA]</scope>
    <source>
        <strain evidence="6 7">NV9</strain>
    </source>
</reference>
<dbReference type="EMBL" id="CP022530">
    <property type="protein sequence ID" value="ASP39513.1"/>
    <property type="molecule type" value="Genomic_DNA"/>
</dbReference>
<dbReference type="SMART" id="SM00448">
    <property type="entry name" value="REC"/>
    <property type="match status" value="1"/>
</dbReference>
<dbReference type="AlphaFoldDB" id="A0A222FMR2"/>
<evidence type="ECO:0000259" key="5">
    <source>
        <dbReference type="PROSITE" id="PS51755"/>
    </source>
</evidence>
<dbReference type="GO" id="GO:0032993">
    <property type="term" value="C:protein-DNA complex"/>
    <property type="evidence" value="ECO:0007669"/>
    <property type="project" value="TreeGrafter"/>
</dbReference>
<proteinExistence type="predicted"/>
<feature type="modified residue" description="4-aspartylphosphate" evidence="2">
    <location>
        <position position="62"/>
    </location>
</feature>
<dbReference type="InterPro" id="IPR001789">
    <property type="entry name" value="Sig_transdc_resp-reg_receiver"/>
</dbReference>
<dbReference type="Proteomes" id="UP000202440">
    <property type="component" value="Chromosome"/>
</dbReference>
<dbReference type="GO" id="GO:0006355">
    <property type="term" value="P:regulation of DNA-templated transcription"/>
    <property type="evidence" value="ECO:0007669"/>
    <property type="project" value="InterPro"/>
</dbReference>
<dbReference type="PROSITE" id="PS50110">
    <property type="entry name" value="RESPONSE_REGULATORY"/>
    <property type="match status" value="1"/>
</dbReference>
<sequence>MSVNEPSTPHAPSILVVEDDHSLNRMISEALTAQGYRVSSATTGIQGLKLVREWQPDILLLDMMLPHFNGLELLRQALPEYQGIVLMITASDRPQLEEQAFDLGVHDYIQKPLRPHILFAKLKALIRLAQGQHSAEQSTPQYRVQNLTLDPASRQFCIDDEPVPLTDAEFSIAEYLMAKPGVVLARSDIVAALRGIEYDGLDRAIDMRISSLRKKMHDSVPPYKYIKTVRGRGYMLAEG</sequence>
<dbReference type="PANTHER" id="PTHR48111:SF47">
    <property type="entry name" value="TRANSCRIPTIONAL REGULATORY PROTEIN RSTA"/>
    <property type="match status" value="1"/>
</dbReference>
<evidence type="ECO:0000256" key="3">
    <source>
        <dbReference type="PROSITE-ProRule" id="PRU01091"/>
    </source>
</evidence>
<dbReference type="CDD" id="cd17574">
    <property type="entry name" value="REC_OmpR"/>
    <property type="match status" value="1"/>
</dbReference>
<accession>A0A222FMR2</accession>
<dbReference type="CDD" id="cd00383">
    <property type="entry name" value="trans_reg_C"/>
    <property type="match status" value="1"/>
</dbReference>
<dbReference type="KEGG" id="bsan:CHH28_12885"/>
<evidence type="ECO:0000259" key="4">
    <source>
        <dbReference type="PROSITE" id="PS50110"/>
    </source>
</evidence>
<dbReference type="InterPro" id="IPR036388">
    <property type="entry name" value="WH-like_DNA-bd_sf"/>
</dbReference>
<name>A0A222FMR2_9GAMM</name>
<dbReference type="InterPro" id="IPR001867">
    <property type="entry name" value="OmpR/PhoB-type_DNA-bd"/>
</dbReference>
<organism evidence="6 7">
    <name type="scientific">Bacterioplanes sanyensis</name>
    <dbReference type="NCBI Taxonomy" id="1249553"/>
    <lineage>
        <taxon>Bacteria</taxon>
        <taxon>Pseudomonadati</taxon>
        <taxon>Pseudomonadota</taxon>
        <taxon>Gammaproteobacteria</taxon>
        <taxon>Oceanospirillales</taxon>
        <taxon>Oceanospirillaceae</taxon>
        <taxon>Bacterioplanes</taxon>
    </lineage>
</organism>
<dbReference type="Gene3D" id="1.10.10.10">
    <property type="entry name" value="Winged helix-like DNA-binding domain superfamily/Winged helix DNA-binding domain"/>
    <property type="match status" value="1"/>
</dbReference>
<feature type="domain" description="OmpR/PhoB-type" evidence="5">
    <location>
        <begin position="139"/>
        <end position="238"/>
    </location>
</feature>
<dbReference type="OrthoDB" id="9802426at2"/>
<evidence type="ECO:0000256" key="1">
    <source>
        <dbReference type="ARBA" id="ARBA00023125"/>
    </source>
</evidence>
<feature type="domain" description="Response regulatory" evidence="4">
    <location>
        <begin position="13"/>
        <end position="126"/>
    </location>
</feature>
<evidence type="ECO:0000313" key="6">
    <source>
        <dbReference type="EMBL" id="ASP39513.1"/>
    </source>
</evidence>
<keyword evidence="2" id="KW-0597">Phosphoprotein</keyword>
<dbReference type="GO" id="GO:0000976">
    <property type="term" value="F:transcription cis-regulatory region binding"/>
    <property type="evidence" value="ECO:0007669"/>
    <property type="project" value="TreeGrafter"/>
</dbReference>
<keyword evidence="1 3" id="KW-0238">DNA-binding</keyword>
<feature type="DNA-binding region" description="OmpR/PhoB-type" evidence="3">
    <location>
        <begin position="139"/>
        <end position="238"/>
    </location>
</feature>
<dbReference type="SMART" id="SM00862">
    <property type="entry name" value="Trans_reg_C"/>
    <property type="match status" value="1"/>
</dbReference>